<evidence type="ECO:0000313" key="2">
    <source>
        <dbReference type="Proteomes" id="UP000887458"/>
    </source>
</evidence>
<dbReference type="Proteomes" id="UP000887458">
    <property type="component" value="Unassembled WGS sequence"/>
</dbReference>
<name>A0ABQ8ISP6_DERPT</name>
<proteinExistence type="predicted"/>
<comment type="caution">
    <text evidence="1">The sequence shown here is derived from an EMBL/GenBank/DDBJ whole genome shotgun (WGS) entry which is preliminary data.</text>
</comment>
<reference evidence="1 2" key="2">
    <citation type="journal article" date="2022" name="Mol. Biol. Evol.">
        <title>Comparative Genomics Reveals Insights into the Divergent Evolution of Astigmatic Mites and Household Pest Adaptations.</title>
        <authorList>
            <person name="Xiong Q."/>
            <person name="Wan A.T."/>
            <person name="Liu X."/>
            <person name="Fung C.S."/>
            <person name="Xiao X."/>
            <person name="Malainual N."/>
            <person name="Hou J."/>
            <person name="Wang L."/>
            <person name="Wang M."/>
            <person name="Yang K.Y."/>
            <person name="Cui Y."/>
            <person name="Leung E.L."/>
            <person name="Nong W."/>
            <person name="Shin S.K."/>
            <person name="Au S.W."/>
            <person name="Jeong K.Y."/>
            <person name="Chew F.T."/>
            <person name="Hui J.H."/>
            <person name="Leung T.F."/>
            <person name="Tungtrongchitr A."/>
            <person name="Zhong N."/>
            <person name="Liu Z."/>
            <person name="Tsui S.K."/>
        </authorList>
    </citation>
    <scope>NUCLEOTIDE SEQUENCE [LARGE SCALE GENOMIC DNA]</scope>
    <source>
        <strain evidence="1">Derp</strain>
    </source>
</reference>
<accession>A0ABQ8ISP6</accession>
<sequence>MNGVNKRVYFVGKNIISYAYLAFSIACTQALHSDSDSALSSKVFDPSLRYITTTTTKNDVRFGYVSIEEEH</sequence>
<dbReference type="PROSITE" id="PS51257">
    <property type="entry name" value="PROKAR_LIPOPROTEIN"/>
    <property type="match status" value="1"/>
</dbReference>
<protein>
    <submittedName>
        <fullName evidence="1">Uncharacterized protein</fullName>
    </submittedName>
</protein>
<evidence type="ECO:0000313" key="1">
    <source>
        <dbReference type="EMBL" id="KAH9413085.1"/>
    </source>
</evidence>
<gene>
    <name evidence="1" type="ORF">DERP_006771</name>
</gene>
<reference evidence="1 2" key="1">
    <citation type="journal article" date="2018" name="J. Allergy Clin. Immunol.">
        <title>High-quality assembly of Dermatophagoides pteronyssinus genome and transcriptome reveals a wide range of novel allergens.</title>
        <authorList>
            <person name="Liu X.Y."/>
            <person name="Yang K.Y."/>
            <person name="Wang M.Q."/>
            <person name="Kwok J.S."/>
            <person name="Zeng X."/>
            <person name="Yang Z."/>
            <person name="Xiao X.J."/>
            <person name="Lau C.P."/>
            <person name="Li Y."/>
            <person name="Huang Z.M."/>
            <person name="Ba J.G."/>
            <person name="Yim A.K."/>
            <person name="Ouyang C.Y."/>
            <person name="Ngai S.M."/>
            <person name="Chan T.F."/>
            <person name="Leung E.L."/>
            <person name="Liu L."/>
            <person name="Liu Z.G."/>
            <person name="Tsui S.K."/>
        </authorList>
    </citation>
    <scope>NUCLEOTIDE SEQUENCE [LARGE SCALE GENOMIC DNA]</scope>
    <source>
        <strain evidence="1">Derp</strain>
    </source>
</reference>
<organism evidence="1 2">
    <name type="scientific">Dermatophagoides pteronyssinus</name>
    <name type="common">European house dust mite</name>
    <dbReference type="NCBI Taxonomy" id="6956"/>
    <lineage>
        <taxon>Eukaryota</taxon>
        <taxon>Metazoa</taxon>
        <taxon>Ecdysozoa</taxon>
        <taxon>Arthropoda</taxon>
        <taxon>Chelicerata</taxon>
        <taxon>Arachnida</taxon>
        <taxon>Acari</taxon>
        <taxon>Acariformes</taxon>
        <taxon>Sarcoptiformes</taxon>
        <taxon>Astigmata</taxon>
        <taxon>Psoroptidia</taxon>
        <taxon>Analgoidea</taxon>
        <taxon>Pyroglyphidae</taxon>
        <taxon>Dermatophagoidinae</taxon>
        <taxon>Dermatophagoides</taxon>
    </lineage>
</organism>
<keyword evidence="2" id="KW-1185">Reference proteome</keyword>
<dbReference type="EMBL" id="NJHN03000123">
    <property type="protein sequence ID" value="KAH9413085.1"/>
    <property type="molecule type" value="Genomic_DNA"/>
</dbReference>